<sequence>MQDSTPPAQVITVPQKTFAERFTPLQTTLLDPEGLFSGSQMLADLTALIPLAKAQGENSVELAELYAALALLQGKRDEWEDQRSYGLQALAIQQRHPVLPADSVLALHYSLSMGAAELEVPEQVIEHLRAAIALIPQDHTLSQRQQFGLRQELGYWLHRHGDYAGALAYNRQLLADAEAVFGKEEADLTGMLTNLAQNSYELKNWTQSEAYLQRVVGLSRQHGKLDIELDGLFQLGVLAHEQGDNVQALGYFQQRIVLAREADDDYLLERAEEDLAEFKQRAKG</sequence>
<dbReference type="Gene3D" id="1.25.40.10">
    <property type="entry name" value="Tetratricopeptide repeat domain"/>
    <property type="match status" value="2"/>
</dbReference>
<evidence type="ECO:0008006" key="3">
    <source>
        <dbReference type="Google" id="ProtNLM"/>
    </source>
</evidence>
<keyword evidence="2" id="KW-1185">Reference proteome</keyword>
<dbReference type="SUPFAM" id="SSF48452">
    <property type="entry name" value="TPR-like"/>
    <property type="match status" value="1"/>
</dbReference>
<dbReference type="InterPro" id="IPR011990">
    <property type="entry name" value="TPR-like_helical_dom_sf"/>
</dbReference>
<protein>
    <recommendedName>
        <fullName evidence="3">Tetratricopeptide repeat protein</fullName>
    </recommendedName>
</protein>
<reference evidence="1" key="1">
    <citation type="journal article" date="2014" name="Int. J. Syst. Evol. Microbiol.">
        <title>Complete genome sequence of Corynebacterium casei LMG S-19264T (=DSM 44701T), isolated from a smear-ripened cheese.</title>
        <authorList>
            <consortium name="US DOE Joint Genome Institute (JGI-PGF)"/>
            <person name="Walter F."/>
            <person name="Albersmeier A."/>
            <person name="Kalinowski J."/>
            <person name="Ruckert C."/>
        </authorList>
    </citation>
    <scope>NUCLEOTIDE SEQUENCE</scope>
    <source>
        <strain evidence="1">VKM B-2935</strain>
    </source>
</reference>
<accession>A0A9W6K3F2</accession>
<name>A0A9W6K3F2_9PSED</name>
<reference evidence="1" key="2">
    <citation type="submission" date="2023-01" db="EMBL/GenBank/DDBJ databases">
        <authorList>
            <person name="Sun Q."/>
            <person name="Evtushenko L."/>
        </authorList>
    </citation>
    <scope>NUCLEOTIDE SEQUENCE</scope>
    <source>
        <strain evidence="1">VKM B-2935</strain>
    </source>
</reference>
<comment type="caution">
    <text evidence="1">The sequence shown here is derived from an EMBL/GenBank/DDBJ whole genome shotgun (WGS) entry which is preliminary data.</text>
</comment>
<dbReference type="Proteomes" id="UP001143328">
    <property type="component" value="Unassembled WGS sequence"/>
</dbReference>
<dbReference type="EMBL" id="BSFN01000002">
    <property type="protein sequence ID" value="GLK88052.1"/>
    <property type="molecule type" value="Genomic_DNA"/>
</dbReference>
<dbReference type="AlphaFoldDB" id="A0A9W6K3F2"/>
<proteinExistence type="predicted"/>
<gene>
    <name evidence="1" type="ORF">GCM10017655_11140</name>
</gene>
<evidence type="ECO:0000313" key="1">
    <source>
        <dbReference type="EMBL" id="GLK88052.1"/>
    </source>
</evidence>
<evidence type="ECO:0000313" key="2">
    <source>
        <dbReference type="Proteomes" id="UP001143328"/>
    </source>
</evidence>
<organism evidence="1 2">
    <name type="scientific">Pseudomonas turukhanskensis</name>
    <dbReference type="NCBI Taxonomy" id="1806536"/>
    <lineage>
        <taxon>Bacteria</taxon>
        <taxon>Pseudomonadati</taxon>
        <taxon>Pseudomonadota</taxon>
        <taxon>Gammaproteobacteria</taxon>
        <taxon>Pseudomonadales</taxon>
        <taxon>Pseudomonadaceae</taxon>
        <taxon>Pseudomonas</taxon>
    </lineage>
</organism>
<dbReference type="RefSeq" id="WP_271194279.1">
    <property type="nucleotide sequence ID" value="NZ_BSFN01000002.1"/>
</dbReference>